<dbReference type="OrthoDB" id="689315at2759"/>
<accession>A0A834X577</accession>
<evidence type="ECO:0000256" key="2">
    <source>
        <dbReference type="ARBA" id="ARBA00007651"/>
    </source>
</evidence>
<dbReference type="Pfam" id="PF04535">
    <property type="entry name" value="CASP_dom"/>
    <property type="match status" value="1"/>
</dbReference>
<protein>
    <recommendedName>
        <fullName evidence="8">CASP-like protein</fullName>
    </recommendedName>
</protein>
<dbReference type="AlphaFoldDB" id="A0A834X577"/>
<proteinExistence type="inferred from homology"/>
<evidence type="ECO:0000313" key="10">
    <source>
        <dbReference type="EMBL" id="KAF7838054.1"/>
    </source>
</evidence>
<comment type="similarity">
    <text evidence="2 8">Belongs to the Casparian strip membrane proteins (CASP) family.</text>
</comment>
<keyword evidence="4 8" id="KW-1003">Cell membrane</keyword>
<evidence type="ECO:0000256" key="4">
    <source>
        <dbReference type="ARBA" id="ARBA00022475"/>
    </source>
</evidence>
<dbReference type="EMBL" id="JAAIUW010000003">
    <property type="protein sequence ID" value="KAF7838054.1"/>
    <property type="molecule type" value="Genomic_DNA"/>
</dbReference>
<dbReference type="NCBIfam" id="TIGR01569">
    <property type="entry name" value="A_tha_TIGR01569"/>
    <property type="match status" value="1"/>
</dbReference>
<dbReference type="PANTHER" id="PTHR33573:SF30">
    <property type="entry name" value="CASP-LIKE PROTEIN 2C1-RELATED"/>
    <property type="match status" value="1"/>
</dbReference>
<comment type="subunit">
    <text evidence="3 8">Homodimer and heterodimers.</text>
</comment>
<reference evidence="10" key="1">
    <citation type="submission" date="2020-09" db="EMBL/GenBank/DDBJ databases">
        <title>Genome-Enabled Discovery of Anthraquinone Biosynthesis in Senna tora.</title>
        <authorList>
            <person name="Kang S.-H."/>
            <person name="Pandey R.P."/>
            <person name="Lee C.-M."/>
            <person name="Sim J.-S."/>
            <person name="Jeong J.-T."/>
            <person name="Choi B.-S."/>
            <person name="Jung M."/>
            <person name="Ginzburg D."/>
            <person name="Zhao K."/>
            <person name="Won S.Y."/>
            <person name="Oh T.-J."/>
            <person name="Yu Y."/>
            <person name="Kim N.-H."/>
            <person name="Lee O.R."/>
            <person name="Lee T.-H."/>
            <person name="Bashyal P."/>
            <person name="Kim T.-S."/>
            <person name="Lee W.-H."/>
            <person name="Kawkins C."/>
            <person name="Kim C.-K."/>
            <person name="Kim J.S."/>
            <person name="Ahn B.O."/>
            <person name="Rhee S.Y."/>
            <person name="Sohng J.K."/>
        </authorList>
    </citation>
    <scope>NUCLEOTIDE SEQUENCE</scope>
    <source>
        <tissue evidence="10">Leaf</tissue>
    </source>
</reference>
<keyword evidence="6 8" id="KW-1133">Transmembrane helix</keyword>
<keyword evidence="7 8" id="KW-0472">Membrane</keyword>
<evidence type="ECO:0000313" key="11">
    <source>
        <dbReference type="Proteomes" id="UP000634136"/>
    </source>
</evidence>
<sequence>MEFLMSEVRVRVCAIVFLVLTASLVASDSQTKVIIFTYRKKATYHDLQALKILVYIASAAAAYNFLQLCIYFVSPLSTLSSKGYLLYMTWFCFLLDQMAVYITFGANTGAMEGAMIALKGEEVFEWTKVCNRFSRFCYQIGAALLFGYLASIFMALISSLSAYKLFRFYSPNSFLRLKSPTP</sequence>
<comment type="subcellular location">
    <subcellularLocation>
        <location evidence="1 8">Cell membrane</location>
        <topology evidence="1 8">Multi-pass membrane protein</topology>
    </subcellularLocation>
</comment>
<evidence type="ECO:0000256" key="5">
    <source>
        <dbReference type="ARBA" id="ARBA00022692"/>
    </source>
</evidence>
<keyword evidence="11" id="KW-1185">Reference proteome</keyword>
<comment type="caution">
    <text evidence="8">Lacks conserved residue(s) required for the propagation of feature annotation.</text>
</comment>
<feature type="transmembrane region" description="Helical" evidence="8">
    <location>
        <begin position="51"/>
        <end position="73"/>
    </location>
</feature>
<keyword evidence="5 8" id="KW-0812">Transmembrane</keyword>
<dbReference type="PANTHER" id="PTHR33573">
    <property type="entry name" value="CASP-LIKE PROTEIN 4A4"/>
    <property type="match status" value="1"/>
</dbReference>
<dbReference type="Proteomes" id="UP000634136">
    <property type="component" value="Unassembled WGS sequence"/>
</dbReference>
<dbReference type="InterPro" id="IPR006459">
    <property type="entry name" value="CASP/CASPL"/>
</dbReference>
<evidence type="ECO:0000256" key="6">
    <source>
        <dbReference type="ARBA" id="ARBA00022989"/>
    </source>
</evidence>
<name>A0A834X577_9FABA</name>
<evidence type="ECO:0000256" key="3">
    <source>
        <dbReference type="ARBA" id="ARBA00011489"/>
    </source>
</evidence>
<feature type="transmembrane region" description="Helical" evidence="8">
    <location>
        <begin position="142"/>
        <end position="166"/>
    </location>
</feature>
<evidence type="ECO:0000256" key="8">
    <source>
        <dbReference type="RuleBase" id="RU361233"/>
    </source>
</evidence>
<evidence type="ECO:0000256" key="7">
    <source>
        <dbReference type="ARBA" id="ARBA00023136"/>
    </source>
</evidence>
<dbReference type="InterPro" id="IPR006702">
    <property type="entry name" value="CASP_dom"/>
</dbReference>
<organism evidence="10 11">
    <name type="scientific">Senna tora</name>
    <dbReference type="NCBI Taxonomy" id="362788"/>
    <lineage>
        <taxon>Eukaryota</taxon>
        <taxon>Viridiplantae</taxon>
        <taxon>Streptophyta</taxon>
        <taxon>Embryophyta</taxon>
        <taxon>Tracheophyta</taxon>
        <taxon>Spermatophyta</taxon>
        <taxon>Magnoliopsida</taxon>
        <taxon>eudicotyledons</taxon>
        <taxon>Gunneridae</taxon>
        <taxon>Pentapetalae</taxon>
        <taxon>rosids</taxon>
        <taxon>fabids</taxon>
        <taxon>Fabales</taxon>
        <taxon>Fabaceae</taxon>
        <taxon>Caesalpinioideae</taxon>
        <taxon>Cassia clade</taxon>
        <taxon>Senna</taxon>
    </lineage>
</organism>
<comment type="caution">
    <text evidence="10">The sequence shown here is derived from an EMBL/GenBank/DDBJ whole genome shotgun (WGS) entry which is preliminary data.</text>
</comment>
<gene>
    <name evidence="10" type="ORF">G2W53_006536</name>
</gene>
<feature type="transmembrane region" description="Helical" evidence="8">
    <location>
        <begin position="85"/>
        <end position="104"/>
    </location>
</feature>
<evidence type="ECO:0000259" key="9">
    <source>
        <dbReference type="Pfam" id="PF04535"/>
    </source>
</evidence>
<evidence type="ECO:0000256" key="1">
    <source>
        <dbReference type="ARBA" id="ARBA00004651"/>
    </source>
</evidence>
<dbReference type="GO" id="GO:0005886">
    <property type="term" value="C:plasma membrane"/>
    <property type="evidence" value="ECO:0007669"/>
    <property type="project" value="UniProtKB-SubCell"/>
</dbReference>
<feature type="domain" description="Casparian strip membrane protein" evidence="9">
    <location>
        <begin position="6"/>
        <end position="153"/>
    </location>
</feature>